<evidence type="ECO:0008006" key="4">
    <source>
        <dbReference type="Google" id="ProtNLM"/>
    </source>
</evidence>
<proteinExistence type="predicted"/>
<organism evidence="2 3">
    <name type="scientific">Rhizocola hellebori</name>
    <dbReference type="NCBI Taxonomy" id="1392758"/>
    <lineage>
        <taxon>Bacteria</taxon>
        <taxon>Bacillati</taxon>
        <taxon>Actinomycetota</taxon>
        <taxon>Actinomycetes</taxon>
        <taxon>Micromonosporales</taxon>
        <taxon>Micromonosporaceae</taxon>
        <taxon>Rhizocola</taxon>
    </lineage>
</organism>
<dbReference type="RefSeq" id="WP_203915194.1">
    <property type="nucleotide sequence ID" value="NZ_BONY01000136.1"/>
</dbReference>
<dbReference type="Pfam" id="PF13365">
    <property type="entry name" value="Trypsin_2"/>
    <property type="match status" value="1"/>
</dbReference>
<protein>
    <recommendedName>
        <fullName evidence="4">Serine protease</fullName>
    </recommendedName>
</protein>
<feature type="chain" id="PRO_5039422241" description="Serine protease" evidence="1">
    <location>
        <begin position="23"/>
        <end position="377"/>
    </location>
</feature>
<keyword evidence="3" id="KW-1185">Reference proteome</keyword>
<dbReference type="Gene3D" id="2.40.10.10">
    <property type="entry name" value="Trypsin-like serine proteases"/>
    <property type="match status" value="2"/>
</dbReference>
<comment type="caution">
    <text evidence="2">The sequence shown here is derived from an EMBL/GenBank/DDBJ whole genome shotgun (WGS) entry which is preliminary data.</text>
</comment>
<dbReference type="SUPFAM" id="SSF50494">
    <property type="entry name" value="Trypsin-like serine proteases"/>
    <property type="match status" value="1"/>
</dbReference>
<dbReference type="PANTHER" id="PTHR36234:SF5">
    <property type="entry name" value="LYSYL ENDOPEPTIDASE"/>
    <property type="match status" value="1"/>
</dbReference>
<dbReference type="InterPro" id="IPR043504">
    <property type="entry name" value="Peptidase_S1_PA_chymotrypsin"/>
</dbReference>
<evidence type="ECO:0000313" key="2">
    <source>
        <dbReference type="EMBL" id="GIH11475.1"/>
    </source>
</evidence>
<evidence type="ECO:0000313" key="3">
    <source>
        <dbReference type="Proteomes" id="UP000612899"/>
    </source>
</evidence>
<dbReference type="InterPro" id="IPR009003">
    <property type="entry name" value="Peptidase_S1_PA"/>
</dbReference>
<evidence type="ECO:0000256" key="1">
    <source>
        <dbReference type="SAM" id="SignalP"/>
    </source>
</evidence>
<dbReference type="AlphaFoldDB" id="A0A8J3QIH7"/>
<reference evidence="2" key="1">
    <citation type="submission" date="2021-01" db="EMBL/GenBank/DDBJ databases">
        <title>Whole genome shotgun sequence of Rhizocola hellebori NBRC 109834.</title>
        <authorList>
            <person name="Komaki H."/>
            <person name="Tamura T."/>
        </authorList>
    </citation>
    <scope>NUCLEOTIDE SEQUENCE</scope>
    <source>
        <strain evidence="2">NBRC 109834</strain>
    </source>
</reference>
<keyword evidence="1" id="KW-0732">Signal</keyword>
<accession>A0A8J3QIH7</accession>
<dbReference type="Proteomes" id="UP000612899">
    <property type="component" value="Unassembled WGS sequence"/>
</dbReference>
<sequence>MGAVTTLALATAAGAAVMSAPAGQPETKSTGSAEAGRVERVDKKVNYLDGQSSATFHYPGAEYIKVHFAGLLLLPGDFLTVSNPDGTEEHRVTRAGWAMSVTGETAQVQLHRTNLLSDVVAQLGVTIDQVSRGFTEREREEVAKRSRERKNREESVCGNDEKLDAVCYKSTDPVLYKRSKAVARLLIKGTELCTGWRVGALNRMMTNFHCIGSAEEAADTEVWFNYQCAECGGYDVFRPTKVWLSEVLASNSTLDYTLFSVSSFELIQKFGYLELDVRRPGQGEELYIPQHPTGAPAMIALTSDQDAAGNCAVQNPAYDGYDTDTDVSYYCDTEGGSSGSPVLSRSTNKVVALHHFGGCPNSGVRMERIFTEIQSLI</sequence>
<gene>
    <name evidence="2" type="ORF">Rhe02_95420</name>
</gene>
<feature type="signal peptide" evidence="1">
    <location>
        <begin position="1"/>
        <end position="22"/>
    </location>
</feature>
<name>A0A8J3QIH7_9ACTN</name>
<dbReference type="EMBL" id="BONY01000136">
    <property type="protein sequence ID" value="GIH11475.1"/>
    <property type="molecule type" value="Genomic_DNA"/>
</dbReference>
<dbReference type="PANTHER" id="PTHR36234">
    <property type="entry name" value="LYSYL ENDOPEPTIDASE"/>
    <property type="match status" value="1"/>
</dbReference>